<dbReference type="Gene3D" id="3.30.70.330">
    <property type="match status" value="1"/>
</dbReference>
<evidence type="ECO:0000313" key="8">
    <source>
        <dbReference type="Proteomes" id="UP001372338"/>
    </source>
</evidence>
<dbReference type="InterPro" id="IPR035979">
    <property type="entry name" value="RBD_domain_sf"/>
</dbReference>
<dbReference type="SMART" id="SM00360">
    <property type="entry name" value="RRM"/>
    <property type="match status" value="1"/>
</dbReference>
<dbReference type="GO" id="GO:0005681">
    <property type="term" value="C:spliceosomal complex"/>
    <property type="evidence" value="ECO:0007669"/>
    <property type="project" value="UniProtKB-KW"/>
</dbReference>
<feature type="compositionally biased region" description="Basic and acidic residues" evidence="5">
    <location>
        <begin position="463"/>
        <end position="472"/>
    </location>
</feature>
<dbReference type="CDD" id="cd00590">
    <property type="entry name" value="RRM_SF"/>
    <property type="match status" value="1"/>
</dbReference>
<dbReference type="InterPro" id="IPR012677">
    <property type="entry name" value="Nucleotide-bd_a/b_plait_sf"/>
</dbReference>
<evidence type="ECO:0000256" key="4">
    <source>
        <dbReference type="PROSITE-ProRule" id="PRU00176"/>
    </source>
</evidence>
<dbReference type="EMBL" id="JAYWIO010000001">
    <property type="protein sequence ID" value="KAK7291117.1"/>
    <property type="molecule type" value="Genomic_DNA"/>
</dbReference>
<protein>
    <recommendedName>
        <fullName evidence="6">RRM domain-containing protein</fullName>
    </recommendedName>
</protein>
<accession>A0AAN9J2Q4</accession>
<feature type="region of interest" description="Disordered" evidence="5">
    <location>
        <begin position="452"/>
        <end position="472"/>
    </location>
</feature>
<dbReference type="GO" id="GO:0008380">
    <property type="term" value="P:RNA splicing"/>
    <property type="evidence" value="ECO:0007669"/>
    <property type="project" value="UniProtKB-KW"/>
</dbReference>
<keyword evidence="1" id="KW-0507">mRNA processing</keyword>
<feature type="compositionally biased region" description="Polar residues" evidence="5">
    <location>
        <begin position="397"/>
        <end position="408"/>
    </location>
</feature>
<sequence>MRPGLGVVTTGRGTREERFNKGLHGGTFKDATTFYVTNFPENLSTYELWRSFQQWGRVVDVFAPEKRNRSGKRFAFIRYSDVVFEKELKRKLDNAFIGGQRIFANIAKYSRNEEVRKNEEVRRNDMRSRRGGEQATILGERRHIISYAQVVGNVWDKEKLGELKQTLEREGLSTIEVIPMGKDFVLLKPREGEEVLEILKDAGEGFQQLFESIVRWTEDFVIGYRSTWISCADECTRLRTRLDVAMVRLKNSSLNPICTTVRIQINGKIFAIRLMEECFVERNVTLEAGNHDEENIDDEEENVEEEDYVDAMEFDENSMPSIEDLLSKFSGEEQSEPEEGEVEEEGMGHPLQNKEREDEYRSVAHIETIDPDQEGALVIQQINELGVDFPQNRTEEVLSSQSSATTTSKEVEGRGKKKQKKQKKKKESKKNQKKLKFRAWKDFWIELREFQGGGKQQGSKALSVKEDQYEID</sequence>
<comment type="caution">
    <text evidence="7">The sequence shown here is derived from an EMBL/GenBank/DDBJ whole genome shotgun (WGS) entry which is preliminary data.</text>
</comment>
<feature type="region of interest" description="Disordered" evidence="5">
    <location>
        <begin position="329"/>
        <end position="359"/>
    </location>
</feature>
<keyword evidence="8" id="KW-1185">Reference proteome</keyword>
<dbReference type="SUPFAM" id="SSF54928">
    <property type="entry name" value="RNA-binding domain, RBD"/>
    <property type="match status" value="1"/>
</dbReference>
<dbReference type="GO" id="GO:0003723">
    <property type="term" value="F:RNA binding"/>
    <property type="evidence" value="ECO:0007669"/>
    <property type="project" value="UniProtKB-UniRule"/>
</dbReference>
<organism evidence="7 8">
    <name type="scientific">Crotalaria pallida</name>
    <name type="common">Smooth rattlebox</name>
    <name type="synonym">Crotalaria striata</name>
    <dbReference type="NCBI Taxonomy" id="3830"/>
    <lineage>
        <taxon>Eukaryota</taxon>
        <taxon>Viridiplantae</taxon>
        <taxon>Streptophyta</taxon>
        <taxon>Embryophyta</taxon>
        <taxon>Tracheophyta</taxon>
        <taxon>Spermatophyta</taxon>
        <taxon>Magnoliopsida</taxon>
        <taxon>eudicotyledons</taxon>
        <taxon>Gunneridae</taxon>
        <taxon>Pentapetalae</taxon>
        <taxon>rosids</taxon>
        <taxon>fabids</taxon>
        <taxon>Fabales</taxon>
        <taxon>Fabaceae</taxon>
        <taxon>Papilionoideae</taxon>
        <taxon>50 kb inversion clade</taxon>
        <taxon>genistoids sensu lato</taxon>
        <taxon>core genistoids</taxon>
        <taxon>Crotalarieae</taxon>
        <taxon>Crotalaria</taxon>
    </lineage>
</organism>
<feature type="compositionally biased region" description="Acidic residues" evidence="5">
    <location>
        <begin position="333"/>
        <end position="345"/>
    </location>
</feature>
<evidence type="ECO:0000259" key="6">
    <source>
        <dbReference type="PROSITE" id="PS50102"/>
    </source>
</evidence>
<dbReference type="InterPro" id="IPR050907">
    <property type="entry name" value="SRSF"/>
</dbReference>
<dbReference type="InterPro" id="IPR000504">
    <property type="entry name" value="RRM_dom"/>
</dbReference>
<evidence type="ECO:0000313" key="7">
    <source>
        <dbReference type="EMBL" id="KAK7291117.1"/>
    </source>
</evidence>
<dbReference type="Pfam" id="PF00076">
    <property type="entry name" value="RRM_1"/>
    <property type="match status" value="1"/>
</dbReference>
<keyword evidence="3" id="KW-0508">mRNA splicing</keyword>
<name>A0AAN9J2Q4_CROPI</name>
<gene>
    <name evidence="7" type="ORF">RIF29_06016</name>
</gene>
<feature type="region of interest" description="Disordered" evidence="5">
    <location>
        <begin position="393"/>
        <end position="434"/>
    </location>
</feature>
<feature type="domain" description="RRM" evidence="6">
    <location>
        <begin position="32"/>
        <end position="109"/>
    </location>
</feature>
<reference evidence="7 8" key="1">
    <citation type="submission" date="2024-01" db="EMBL/GenBank/DDBJ databases">
        <title>The genomes of 5 underutilized Papilionoideae crops provide insights into root nodulation and disease resistanc.</title>
        <authorList>
            <person name="Yuan L."/>
        </authorList>
    </citation>
    <scope>NUCLEOTIDE SEQUENCE [LARGE SCALE GENOMIC DNA]</scope>
    <source>
        <strain evidence="7">ZHUSHIDOU_FW_LH</strain>
        <tissue evidence="7">Leaf</tissue>
    </source>
</reference>
<dbReference type="AlphaFoldDB" id="A0AAN9J2Q4"/>
<dbReference type="PROSITE" id="PS50102">
    <property type="entry name" value="RRM"/>
    <property type="match status" value="1"/>
</dbReference>
<dbReference type="PANTHER" id="PTHR23147">
    <property type="entry name" value="SERINE/ARGININE RICH SPLICING FACTOR"/>
    <property type="match status" value="1"/>
</dbReference>
<evidence type="ECO:0000256" key="2">
    <source>
        <dbReference type="ARBA" id="ARBA00022728"/>
    </source>
</evidence>
<proteinExistence type="predicted"/>
<keyword evidence="4" id="KW-0694">RNA-binding</keyword>
<keyword evidence="2" id="KW-0747">Spliceosome</keyword>
<feature type="compositionally biased region" description="Basic residues" evidence="5">
    <location>
        <begin position="415"/>
        <end position="434"/>
    </location>
</feature>
<evidence type="ECO:0000256" key="5">
    <source>
        <dbReference type="SAM" id="MobiDB-lite"/>
    </source>
</evidence>
<dbReference type="GO" id="GO:0006397">
    <property type="term" value="P:mRNA processing"/>
    <property type="evidence" value="ECO:0007669"/>
    <property type="project" value="UniProtKB-KW"/>
</dbReference>
<evidence type="ECO:0000256" key="1">
    <source>
        <dbReference type="ARBA" id="ARBA00022664"/>
    </source>
</evidence>
<evidence type="ECO:0000256" key="3">
    <source>
        <dbReference type="ARBA" id="ARBA00023187"/>
    </source>
</evidence>
<dbReference type="Proteomes" id="UP001372338">
    <property type="component" value="Unassembled WGS sequence"/>
</dbReference>